<evidence type="ECO:0000256" key="4">
    <source>
        <dbReference type="ARBA" id="ARBA00022840"/>
    </source>
</evidence>
<dbReference type="Pfam" id="PF07959">
    <property type="entry name" value="Fucose_pyrophosphorylase"/>
    <property type="match status" value="1"/>
</dbReference>
<name>J9FNA3_9ZZZZ</name>
<evidence type="ECO:0000256" key="3">
    <source>
        <dbReference type="ARBA" id="ARBA00022777"/>
    </source>
</evidence>
<dbReference type="PANTHER" id="PTHR32463:SF0">
    <property type="entry name" value="L-FUCOSE KINASE"/>
    <property type="match status" value="1"/>
</dbReference>
<dbReference type="InterPro" id="IPR006204">
    <property type="entry name" value="GHMP_kinase_N_dom"/>
</dbReference>
<dbReference type="InterPro" id="IPR012887">
    <property type="entry name" value="GDP_fucose_pyrophosphorylase"/>
</dbReference>
<dbReference type="InterPro" id="IPR020568">
    <property type="entry name" value="Ribosomal_Su5_D2-typ_SF"/>
</dbReference>
<dbReference type="Gene3D" id="3.30.230.120">
    <property type="match status" value="1"/>
</dbReference>
<evidence type="ECO:0000259" key="6">
    <source>
        <dbReference type="Pfam" id="PF00288"/>
    </source>
</evidence>
<dbReference type="Pfam" id="PF00288">
    <property type="entry name" value="GHMP_kinases_N"/>
    <property type="match status" value="1"/>
</dbReference>
<dbReference type="PRINTS" id="PR00959">
    <property type="entry name" value="MEVGALKINASE"/>
</dbReference>
<dbReference type="GO" id="GO:0005524">
    <property type="term" value="F:ATP binding"/>
    <property type="evidence" value="ECO:0007669"/>
    <property type="project" value="UniProtKB-KW"/>
</dbReference>
<dbReference type="AlphaFoldDB" id="J9FNA3"/>
<dbReference type="InterPro" id="IPR013750">
    <property type="entry name" value="GHMP_kinase_C_dom"/>
</dbReference>
<dbReference type="InterPro" id="IPR036554">
    <property type="entry name" value="GHMP_kinase_C_sf"/>
</dbReference>
<evidence type="ECO:0000259" key="7">
    <source>
        <dbReference type="Pfam" id="PF07959"/>
    </source>
</evidence>
<evidence type="ECO:0000313" key="9">
    <source>
        <dbReference type="EMBL" id="EJW91052.1"/>
    </source>
</evidence>
<organism evidence="9">
    <name type="scientific">gut metagenome</name>
    <dbReference type="NCBI Taxonomy" id="749906"/>
    <lineage>
        <taxon>unclassified sequences</taxon>
        <taxon>metagenomes</taxon>
        <taxon>organismal metagenomes</taxon>
    </lineage>
</organism>
<dbReference type="PANTHER" id="PTHR32463">
    <property type="entry name" value="L-FUCOSE KINASE"/>
    <property type="match status" value="1"/>
</dbReference>
<feature type="domain" description="GHMP kinase N-terminal" evidence="6">
    <location>
        <begin position="708"/>
        <end position="778"/>
    </location>
</feature>
<dbReference type="InterPro" id="IPR052203">
    <property type="entry name" value="GHMP_Kinase-Related"/>
</dbReference>
<dbReference type="Pfam" id="PF08544">
    <property type="entry name" value="GHMP_kinases_C"/>
    <property type="match status" value="1"/>
</dbReference>
<dbReference type="GO" id="GO:0042352">
    <property type="term" value="P:GDP-L-fucose salvage"/>
    <property type="evidence" value="ECO:0007669"/>
    <property type="project" value="TreeGrafter"/>
</dbReference>
<accession>J9FNA3</accession>
<keyword evidence="2" id="KW-0547">Nucleotide-binding</keyword>
<feature type="domain" description="GHMP kinase C-terminal" evidence="8">
    <location>
        <begin position="862"/>
        <end position="938"/>
    </location>
</feature>
<dbReference type="EMBL" id="AMCI01008433">
    <property type="protein sequence ID" value="EJW91052.1"/>
    <property type="molecule type" value="Genomic_DNA"/>
</dbReference>
<proteinExistence type="inferred from homology"/>
<dbReference type="GO" id="GO:0050201">
    <property type="term" value="F:fucokinase activity"/>
    <property type="evidence" value="ECO:0007669"/>
    <property type="project" value="TreeGrafter"/>
</dbReference>
<dbReference type="NCBIfam" id="NF009948">
    <property type="entry name" value="PRK13412.1"/>
    <property type="match status" value="1"/>
</dbReference>
<dbReference type="SUPFAM" id="SSF55060">
    <property type="entry name" value="GHMP Kinase, C-terminal domain"/>
    <property type="match status" value="1"/>
</dbReference>
<keyword evidence="4" id="KW-0067">ATP-binding</keyword>
<sequence length="962" mass="107342">MQTLLSLPPNVVKTFHQIASPHWSNIYCTSDPAGKKLGSAGGTAWLLASAYTDEAKEQSFEQWLAADKRILLHAGGQSRRLPAYAPSGKILTPIPVFRWARGQRIDQTLFDLQLPLYQEILQKAPATLRTLIASGDVLLRATEPLQEIPDADVVCYGLWADPQQASHHGVFLMNRERPTQLDFMLQKPSAEEQSRLMPTHLMLMDIGVWILSDKAVHRLMEKTRRTEKVESSTTPTGKQLELPANYDLYSEFGCALGENPSQPDNLLADLKVAILPLPGGEFYHYGTGPDMITSSVAIQNRVKDQRYIIQKGVKLQSSVFTQNTRIANAPQADAKSVWVENSYLGKGWHYGSQHILTGIPQNDWQVTLADGICVDMVPIGENAYALRPYGFDDAFRGSLISDQTRYMGHSFTEWIHRRNIQPEELVHTHDLQAACLFPVSEDLTQLEELLHWFLSDIPNPSTTELWRSLPRYSADELSEQANLPRLIQQRHELQGQTIPLLAKNWNRSVFYQANLKDIASKYATNHWIQPEKLPEDAPLMTRIHDAMFRSEIARHLGQDDIARSKEEKAFSLLCEGLTANALRHKCQPRMTTYADQIVWARSSVRIDMAGGWSDTPPYSLTTGGNVVNLAIEMNGQPPLQVYVKPCKEPVIVCRSIDLSAMETITTYEELRQYNKVGSPFSIPKAALTLVGFLPGFSQESYPTLRQQLEAFGCGIEITLLAAIPAGSGLGTSSILAATVLGALSDFCGLGWDKNEICNRTLVLEQLLTTGGGWQDQYGGVLPGIKLLQTGTGFDQNAVARWLPDTLFTAPETRPCHLLYYTGVTRTAKNILAKIVRGMFLNNTNHLDLLDHIKQHALTVFDTLQQNNLEAFGKMVRTTWEQNKALDAGTNPPIIEALCQRIDDLCYGYKLPGAGGGGFMYMVAKDEEAARRIRKMLTDHPLTDNSRFVDMSVSKTGLQISRS</sequence>
<keyword evidence="3 9" id="KW-0418">Kinase</keyword>
<comment type="caution">
    <text evidence="9">The sequence shown here is derived from an EMBL/GenBank/DDBJ whole genome shotgun (WGS) entry which is preliminary data.</text>
</comment>
<protein>
    <submittedName>
        <fullName evidence="9">Fucose kinase</fullName>
    </submittedName>
</protein>
<feature type="domain" description="GDP-fucose pyrophosphorylase" evidence="7">
    <location>
        <begin position="67"/>
        <end position="441"/>
    </location>
</feature>
<evidence type="ECO:0000256" key="1">
    <source>
        <dbReference type="ARBA" id="ARBA00022679"/>
    </source>
</evidence>
<evidence type="ECO:0000256" key="5">
    <source>
        <dbReference type="ARBA" id="ARBA00038121"/>
    </source>
</evidence>
<comment type="similarity">
    <text evidence="5">Belongs to the GHMP kinase family.</text>
</comment>
<keyword evidence="1" id="KW-0808">Transferase</keyword>
<evidence type="ECO:0000256" key="2">
    <source>
        <dbReference type="ARBA" id="ARBA00022741"/>
    </source>
</evidence>
<reference evidence="9" key="1">
    <citation type="journal article" date="2012" name="PLoS ONE">
        <title>Gene sets for utilization of primary and secondary nutrition supplies in the distal gut of endangered iberian lynx.</title>
        <authorList>
            <person name="Alcaide M."/>
            <person name="Messina E."/>
            <person name="Richter M."/>
            <person name="Bargiela R."/>
            <person name="Peplies J."/>
            <person name="Huws S.A."/>
            <person name="Newbold C.J."/>
            <person name="Golyshin P.N."/>
            <person name="Simon M.A."/>
            <person name="Lopez G."/>
            <person name="Yakimov M.M."/>
            <person name="Ferrer M."/>
        </authorList>
    </citation>
    <scope>NUCLEOTIDE SEQUENCE</scope>
</reference>
<dbReference type="SUPFAM" id="SSF54211">
    <property type="entry name" value="Ribosomal protein S5 domain 2-like"/>
    <property type="match status" value="1"/>
</dbReference>
<gene>
    <name evidence="9" type="ORF">EVA_20841</name>
</gene>
<evidence type="ECO:0000259" key="8">
    <source>
        <dbReference type="Pfam" id="PF08544"/>
    </source>
</evidence>